<dbReference type="SUPFAM" id="SSF48452">
    <property type="entry name" value="TPR-like"/>
    <property type="match status" value="3"/>
</dbReference>
<dbReference type="GO" id="GO:1905515">
    <property type="term" value="P:non-motile cilium assembly"/>
    <property type="evidence" value="ECO:0007669"/>
    <property type="project" value="TreeGrafter"/>
</dbReference>
<dbReference type="AlphaFoldDB" id="A0A086JSW0"/>
<feature type="repeat" description="TPR" evidence="1">
    <location>
        <begin position="495"/>
        <end position="528"/>
    </location>
</feature>
<dbReference type="VEuPathDB" id="ToxoDB:TGDOM2_207410"/>
<dbReference type="InterPro" id="IPR011990">
    <property type="entry name" value="TPR-like_helical_dom_sf"/>
</dbReference>
<protein>
    <submittedName>
        <fullName evidence="3">Tetratricopeptide repeat-containing protein</fullName>
    </submittedName>
</protein>
<reference evidence="3 4" key="1">
    <citation type="submission" date="2014-02" db="EMBL/GenBank/DDBJ databases">
        <authorList>
            <person name="Sibley D."/>
            <person name="Venepally P."/>
            <person name="Karamycheva S."/>
            <person name="Hadjithomas M."/>
            <person name="Khan A."/>
            <person name="Brunk B."/>
            <person name="Roos D."/>
            <person name="Caler E."/>
            <person name="Lorenzi H."/>
        </authorList>
    </citation>
    <scope>NUCLEOTIDE SEQUENCE [LARGE SCALE GENOMIC DNA]</scope>
    <source>
        <strain evidence="3 4">GAB2-2007-GAL-DOM2</strain>
    </source>
</reference>
<accession>A0A086JSW0</accession>
<feature type="repeat" description="TPR" evidence="1">
    <location>
        <begin position="388"/>
        <end position="421"/>
    </location>
</feature>
<proteinExistence type="predicted"/>
<comment type="caution">
    <text evidence="3">The sequence shown here is derived from an EMBL/GenBank/DDBJ whole genome shotgun (WGS) entry which is preliminary data.</text>
</comment>
<dbReference type="GO" id="GO:0097546">
    <property type="term" value="C:ciliary base"/>
    <property type="evidence" value="ECO:0007669"/>
    <property type="project" value="TreeGrafter"/>
</dbReference>
<dbReference type="GO" id="GO:0097730">
    <property type="term" value="C:non-motile cilium"/>
    <property type="evidence" value="ECO:0007669"/>
    <property type="project" value="TreeGrafter"/>
</dbReference>
<dbReference type="PROSITE" id="PS50005">
    <property type="entry name" value="TPR"/>
    <property type="match status" value="3"/>
</dbReference>
<dbReference type="Pfam" id="PF13432">
    <property type="entry name" value="TPR_16"/>
    <property type="match status" value="2"/>
</dbReference>
<dbReference type="GO" id="GO:0019894">
    <property type="term" value="F:kinesin binding"/>
    <property type="evidence" value="ECO:0007669"/>
    <property type="project" value="TreeGrafter"/>
</dbReference>
<evidence type="ECO:0000313" key="3">
    <source>
        <dbReference type="EMBL" id="KFG35228.1"/>
    </source>
</evidence>
<name>A0A086JSW0_TOXGO</name>
<sequence>MHEGIVLFCRLRAVRSVRVNIGNIYLAQGRHGEALKMYHIALDSTPANSNFLRCKLLKTIGDAYFLAGKFTEATATYEQLLKVRAQLGWSVSAFLPRGLRGPSRCVSVESESLNLLLCYYAAGNKAKMQEHFLHMLVMQDDMSGTDELVEDDEDDDEDQLSPSSMSPLIVAAQSASFFGASSCCPFPDNSPNHGAACSPPSSQNSSSSGADLSPASGEPDGFTQLICQRRKQTYRRLVLAGGLVAQALAGNVTGSFAANLQSAFDWVIECFRSHGYRELAYEIEMHKANALLRLKCGVDTAVKIYRSFEHVERHHAVLTPRAWTNLSFIYILENDLPQATKYADIALSADRYNAHALVNKGCCLLLAGKRQEARHLFLEALGLDTECVEALYNFGLACKIDDQLDEALEAFSRFNQILPSQPEVLYHLGDISESMGQYEKTMEWFSLLTSPGVRPTDARILGRMGAAAAAHSQDDEDKQALHYFLSSYSYYPYSLDVITWLGVYFVKQQLFDKAAEFFHRAAALQPAEPKWLLMVASCYRRSENFPLALALYKKVHREHPADVECLRCLVTVCKEMRIPDDQYAALLRKAENAQQIIYGLQPRGASSAHLEERQPIVQSGRTTQIRSLGARQKTLALTDGAAPEEDMGIIENFVF</sequence>
<gene>
    <name evidence="3" type="ORF">TGDOM2_207410</name>
</gene>
<evidence type="ECO:0000256" key="1">
    <source>
        <dbReference type="PROSITE-ProRule" id="PRU00339"/>
    </source>
</evidence>
<dbReference type="Pfam" id="PF13424">
    <property type="entry name" value="TPR_12"/>
    <property type="match status" value="1"/>
</dbReference>
<dbReference type="OrthoDB" id="1926212at2759"/>
<feature type="region of interest" description="Disordered" evidence="2">
    <location>
        <begin position="194"/>
        <end position="217"/>
    </location>
</feature>
<dbReference type="EMBL" id="AHZU02001183">
    <property type="protein sequence ID" value="KFG35228.1"/>
    <property type="molecule type" value="Genomic_DNA"/>
</dbReference>
<evidence type="ECO:0000313" key="4">
    <source>
        <dbReference type="Proteomes" id="UP000028837"/>
    </source>
</evidence>
<dbReference type="GO" id="GO:0042073">
    <property type="term" value="P:intraciliary transport"/>
    <property type="evidence" value="ECO:0007669"/>
    <property type="project" value="TreeGrafter"/>
</dbReference>
<dbReference type="PANTHER" id="PTHR44117:SF1">
    <property type="entry name" value="INTRAFLAGELLAR TRANSPORT PROTEIN 88 HOMOLOG"/>
    <property type="match status" value="1"/>
</dbReference>
<dbReference type="SMART" id="SM00028">
    <property type="entry name" value="TPR"/>
    <property type="match status" value="8"/>
</dbReference>
<feature type="compositionally biased region" description="Low complexity" evidence="2">
    <location>
        <begin position="198"/>
        <end position="217"/>
    </location>
</feature>
<dbReference type="GO" id="GO:0036064">
    <property type="term" value="C:ciliary basal body"/>
    <property type="evidence" value="ECO:0007669"/>
    <property type="project" value="TreeGrafter"/>
</dbReference>
<feature type="repeat" description="TPR" evidence="1">
    <location>
        <begin position="15"/>
        <end position="48"/>
    </location>
</feature>
<organism evidence="3 4">
    <name type="scientific">Toxoplasma gondii GAB2-2007-GAL-DOM2</name>
    <dbReference type="NCBI Taxonomy" id="1130820"/>
    <lineage>
        <taxon>Eukaryota</taxon>
        <taxon>Sar</taxon>
        <taxon>Alveolata</taxon>
        <taxon>Apicomplexa</taxon>
        <taxon>Conoidasida</taxon>
        <taxon>Coccidia</taxon>
        <taxon>Eucoccidiorida</taxon>
        <taxon>Eimeriorina</taxon>
        <taxon>Sarcocystidae</taxon>
        <taxon>Toxoplasma</taxon>
    </lineage>
</organism>
<dbReference type="PANTHER" id="PTHR44117">
    <property type="entry name" value="INTRAFLAGELLAR TRANSPORT PROTEIN 88 HOMOLOG"/>
    <property type="match status" value="1"/>
</dbReference>
<keyword evidence="1" id="KW-0802">TPR repeat</keyword>
<evidence type="ECO:0000256" key="2">
    <source>
        <dbReference type="SAM" id="MobiDB-lite"/>
    </source>
</evidence>
<dbReference type="Gene3D" id="1.25.40.10">
    <property type="entry name" value="Tetratricopeptide repeat domain"/>
    <property type="match status" value="3"/>
</dbReference>
<dbReference type="Proteomes" id="UP000028837">
    <property type="component" value="Unassembled WGS sequence"/>
</dbReference>
<dbReference type="GO" id="GO:0005814">
    <property type="term" value="C:centriole"/>
    <property type="evidence" value="ECO:0007669"/>
    <property type="project" value="TreeGrafter"/>
</dbReference>
<dbReference type="InterPro" id="IPR019734">
    <property type="entry name" value="TPR_rpt"/>
</dbReference>